<organism evidence="1">
    <name type="scientific">marine sediment metagenome</name>
    <dbReference type="NCBI Taxonomy" id="412755"/>
    <lineage>
        <taxon>unclassified sequences</taxon>
        <taxon>metagenomes</taxon>
        <taxon>ecological metagenomes</taxon>
    </lineage>
</organism>
<dbReference type="AlphaFoldDB" id="X1EL88"/>
<sequence length="99" mass="10371">MLSTAYTPGIESCGIWADGFTYTGDIVGKGCIAIDPNAGILKLGQKVFVEGYGYGICNDIGGAIIITTPRSYGNSFLNISSRHLSLQNNLPAVTLAISI</sequence>
<dbReference type="CDD" id="cd14667">
    <property type="entry name" value="3D_containing_proteins"/>
    <property type="match status" value="1"/>
</dbReference>
<comment type="caution">
    <text evidence="1">The sequence shown here is derived from an EMBL/GenBank/DDBJ whole genome shotgun (WGS) entry which is preliminary data.</text>
</comment>
<gene>
    <name evidence="1" type="ORF">S03H2_15429</name>
</gene>
<dbReference type="EMBL" id="BARU01007845">
    <property type="protein sequence ID" value="GAH33352.1"/>
    <property type="molecule type" value="Genomic_DNA"/>
</dbReference>
<evidence type="ECO:0000313" key="1">
    <source>
        <dbReference type="EMBL" id="GAH33352.1"/>
    </source>
</evidence>
<protein>
    <submittedName>
        <fullName evidence="1">Uncharacterized protein</fullName>
    </submittedName>
</protein>
<dbReference type="InterPro" id="IPR059180">
    <property type="entry name" value="3D_YorM"/>
</dbReference>
<proteinExistence type="predicted"/>
<accession>X1EL88</accession>
<reference evidence="1" key="1">
    <citation type="journal article" date="2014" name="Front. Microbiol.">
        <title>High frequency of phylogenetically diverse reductive dehalogenase-homologous genes in deep subseafloor sedimentary metagenomes.</title>
        <authorList>
            <person name="Kawai M."/>
            <person name="Futagami T."/>
            <person name="Toyoda A."/>
            <person name="Takaki Y."/>
            <person name="Nishi S."/>
            <person name="Hori S."/>
            <person name="Arai W."/>
            <person name="Tsubouchi T."/>
            <person name="Morono Y."/>
            <person name="Uchiyama I."/>
            <person name="Ito T."/>
            <person name="Fujiyama A."/>
            <person name="Inagaki F."/>
            <person name="Takami H."/>
        </authorList>
    </citation>
    <scope>NUCLEOTIDE SEQUENCE</scope>
    <source>
        <strain evidence="1">Expedition CK06-06</strain>
    </source>
</reference>
<name>X1EL88_9ZZZZ</name>